<dbReference type="RefSeq" id="WP_142511033.1">
    <property type="nucleotide sequence ID" value="NZ_SADV01000041.1"/>
</dbReference>
<evidence type="ECO:0000313" key="2">
    <source>
        <dbReference type="Proteomes" id="UP000317944"/>
    </source>
</evidence>
<evidence type="ECO:0008006" key="3">
    <source>
        <dbReference type="Google" id="ProtNLM"/>
    </source>
</evidence>
<gene>
    <name evidence="1" type="ORF">C7Y47_23955</name>
</gene>
<dbReference type="OrthoDB" id="2454603at2"/>
<dbReference type="EMBL" id="SADV01000041">
    <property type="protein sequence ID" value="TQR26844.1"/>
    <property type="molecule type" value="Genomic_DNA"/>
</dbReference>
<dbReference type="Proteomes" id="UP000317944">
    <property type="component" value="Unassembled WGS sequence"/>
</dbReference>
<evidence type="ECO:0000313" key="1">
    <source>
        <dbReference type="EMBL" id="TQR26844.1"/>
    </source>
</evidence>
<organism evidence="1 2">
    <name type="scientific">Lysinibacillus sphaericus</name>
    <name type="common">Bacillus sphaericus</name>
    <dbReference type="NCBI Taxonomy" id="1421"/>
    <lineage>
        <taxon>Bacteria</taxon>
        <taxon>Bacillati</taxon>
        <taxon>Bacillota</taxon>
        <taxon>Bacilli</taxon>
        <taxon>Bacillales</taxon>
        <taxon>Bacillaceae</taxon>
        <taxon>Lysinibacillus</taxon>
    </lineage>
</organism>
<accession>A0A544U7E0</accession>
<name>A0A544U7E0_LYSSH</name>
<comment type="caution">
    <text evidence="1">The sequence shown here is derived from an EMBL/GenBank/DDBJ whole genome shotgun (WGS) entry which is preliminary data.</text>
</comment>
<sequence length="112" mass="13164">MSINKIIRDALLPLKVPVMYMTYTGTETTYITFFRYNERGALQADDTEQMTRHLVQVDIGGKGDIEALTESVRDQLQAIGFVRNSFFEDYEKETKIYHKAYRFYYDINKEAI</sequence>
<protein>
    <recommendedName>
        <fullName evidence="3">DUF3168 domain-containing protein</fullName>
    </recommendedName>
</protein>
<reference evidence="1 2" key="1">
    <citation type="submission" date="2018-03" db="EMBL/GenBank/DDBJ databases">
        <title>Aerobic endospore-forming bacteria genome sequencing and assembly.</title>
        <authorList>
            <person name="Cavalcante D.A."/>
            <person name="Driks A."/>
            <person name="Putonti C."/>
            <person name="De-Souza M.T."/>
        </authorList>
    </citation>
    <scope>NUCLEOTIDE SEQUENCE [LARGE SCALE GENOMIC DNA]</scope>
    <source>
        <strain evidence="1 2">SDF0037</strain>
    </source>
</reference>
<dbReference type="AlphaFoldDB" id="A0A544U7E0"/>
<proteinExistence type="predicted"/>